<keyword evidence="2" id="KW-0238">DNA-binding</keyword>
<keyword evidence="3" id="KW-0804">Transcription</keyword>
<dbReference type="EMBL" id="JBIGHV010000001">
    <property type="protein sequence ID" value="MFG6428908.1"/>
    <property type="molecule type" value="Genomic_DNA"/>
</dbReference>
<keyword evidence="1" id="KW-0805">Transcription regulation</keyword>
<reference evidence="7 8" key="1">
    <citation type="submission" date="2024-08" db="EMBL/GenBank/DDBJ databases">
        <authorList>
            <person name="Lu H."/>
        </authorList>
    </citation>
    <scope>NUCLEOTIDE SEQUENCE [LARGE SCALE GENOMIC DNA]</scope>
    <source>
        <strain evidence="7 8">LYH14W</strain>
    </source>
</reference>
<feature type="domain" description="IclR-ED" evidence="6">
    <location>
        <begin position="69"/>
        <end position="254"/>
    </location>
</feature>
<dbReference type="RefSeq" id="WP_394475914.1">
    <property type="nucleotide sequence ID" value="NZ_JBIGHV010000001.1"/>
</dbReference>
<dbReference type="SUPFAM" id="SSF46785">
    <property type="entry name" value="Winged helix' DNA-binding domain"/>
    <property type="match status" value="1"/>
</dbReference>
<dbReference type="PROSITE" id="PS51077">
    <property type="entry name" value="HTH_ICLR"/>
    <property type="match status" value="1"/>
</dbReference>
<dbReference type="Gene3D" id="3.30.450.40">
    <property type="match status" value="1"/>
</dbReference>
<proteinExistence type="predicted"/>
<evidence type="ECO:0000259" key="6">
    <source>
        <dbReference type="PROSITE" id="PS51078"/>
    </source>
</evidence>
<sequence>MAERDQIKSLKKALRAITYLNQQGDCTVSQVAAGIEVPRATAYRLLATLASEGYVDKLPNSDIYRLTSLVRSLSTGFRDEELLLELARPLLAEAQRELGWSIGVSTPRGSQMVMRLNTDYESPLALIRHGIGGSRHLLVSACGYCYLAHCTPAESEAMITAGLADPDHEHPMPFDRQQIQERVQGVRDEGFCSIEFDHEREGNLGVPLLLAGRPVGGILMRYIKSTMRSTDRLRSSYVPRLQRLALEIAQRHPAHRDHGERMAGLASGTAAEGE</sequence>
<dbReference type="SMART" id="SM00346">
    <property type="entry name" value="HTH_ICLR"/>
    <property type="match status" value="1"/>
</dbReference>
<dbReference type="PANTHER" id="PTHR30136">
    <property type="entry name" value="HELIX-TURN-HELIX TRANSCRIPTIONAL REGULATOR, ICLR FAMILY"/>
    <property type="match status" value="1"/>
</dbReference>
<feature type="domain" description="HTH iclR-type" evidence="5">
    <location>
        <begin position="7"/>
        <end position="68"/>
    </location>
</feature>
<gene>
    <name evidence="7" type="ORF">ACG00Y_03240</name>
</gene>
<accession>A0ABW7EX77</accession>
<dbReference type="InterPro" id="IPR050707">
    <property type="entry name" value="HTH_MetabolicPath_Reg"/>
</dbReference>
<evidence type="ECO:0000313" key="8">
    <source>
        <dbReference type="Proteomes" id="UP001606210"/>
    </source>
</evidence>
<dbReference type="SUPFAM" id="SSF55781">
    <property type="entry name" value="GAF domain-like"/>
    <property type="match status" value="1"/>
</dbReference>
<dbReference type="PROSITE" id="PS51078">
    <property type="entry name" value="ICLR_ED"/>
    <property type="match status" value="1"/>
</dbReference>
<evidence type="ECO:0000259" key="5">
    <source>
        <dbReference type="PROSITE" id="PS51077"/>
    </source>
</evidence>
<dbReference type="InterPro" id="IPR036390">
    <property type="entry name" value="WH_DNA-bd_sf"/>
</dbReference>
<comment type="caution">
    <text evidence="7">The sequence shown here is derived from an EMBL/GenBank/DDBJ whole genome shotgun (WGS) entry which is preliminary data.</text>
</comment>
<dbReference type="InterPro" id="IPR014757">
    <property type="entry name" value="Tscrpt_reg_IclR_C"/>
</dbReference>
<keyword evidence="8" id="KW-1185">Reference proteome</keyword>
<dbReference type="InterPro" id="IPR029016">
    <property type="entry name" value="GAF-like_dom_sf"/>
</dbReference>
<feature type="region of interest" description="Disordered" evidence="4">
    <location>
        <begin position="252"/>
        <end position="274"/>
    </location>
</feature>
<evidence type="ECO:0000256" key="1">
    <source>
        <dbReference type="ARBA" id="ARBA00023015"/>
    </source>
</evidence>
<dbReference type="InterPro" id="IPR005471">
    <property type="entry name" value="Tscrpt_reg_IclR_N"/>
</dbReference>
<dbReference type="InterPro" id="IPR036388">
    <property type="entry name" value="WH-like_DNA-bd_sf"/>
</dbReference>
<dbReference type="PANTHER" id="PTHR30136:SF23">
    <property type="entry name" value="DNA-BINDING TRANSCRIPTIONAL ACTIVATOR MHPR"/>
    <property type="match status" value="1"/>
</dbReference>
<evidence type="ECO:0000256" key="4">
    <source>
        <dbReference type="SAM" id="MobiDB-lite"/>
    </source>
</evidence>
<organism evidence="7 8">
    <name type="scientific">Pelomonas parva</name>
    <dbReference type="NCBI Taxonomy" id="3299032"/>
    <lineage>
        <taxon>Bacteria</taxon>
        <taxon>Pseudomonadati</taxon>
        <taxon>Pseudomonadota</taxon>
        <taxon>Betaproteobacteria</taxon>
        <taxon>Burkholderiales</taxon>
        <taxon>Sphaerotilaceae</taxon>
        <taxon>Roseateles</taxon>
    </lineage>
</organism>
<evidence type="ECO:0000256" key="3">
    <source>
        <dbReference type="ARBA" id="ARBA00023163"/>
    </source>
</evidence>
<protein>
    <submittedName>
        <fullName evidence="7">Helix-turn-helix domain-containing protein</fullName>
    </submittedName>
</protein>
<evidence type="ECO:0000313" key="7">
    <source>
        <dbReference type="EMBL" id="MFG6428908.1"/>
    </source>
</evidence>
<evidence type="ECO:0000256" key="2">
    <source>
        <dbReference type="ARBA" id="ARBA00023125"/>
    </source>
</evidence>
<dbReference type="Proteomes" id="UP001606210">
    <property type="component" value="Unassembled WGS sequence"/>
</dbReference>
<dbReference type="Gene3D" id="1.10.10.10">
    <property type="entry name" value="Winged helix-like DNA-binding domain superfamily/Winged helix DNA-binding domain"/>
    <property type="match status" value="1"/>
</dbReference>
<dbReference type="Pfam" id="PF09339">
    <property type="entry name" value="HTH_IclR"/>
    <property type="match status" value="1"/>
</dbReference>
<name>A0ABW7EX77_9BURK</name>